<dbReference type="PANTHER" id="PTHR43283">
    <property type="entry name" value="BETA-LACTAMASE-RELATED"/>
    <property type="match status" value="1"/>
</dbReference>
<dbReference type="STRING" id="1453497.AT15_01985"/>
<feature type="domain" description="Beta-lactamase-related" evidence="1">
    <location>
        <begin position="55"/>
        <end position="325"/>
    </location>
</feature>
<dbReference type="PANTHER" id="PTHR43283:SF7">
    <property type="entry name" value="BETA-LACTAMASE-RELATED DOMAIN-CONTAINING PROTEIN"/>
    <property type="match status" value="1"/>
</dbReference>
<evidence type="ECO:0000259" key="1">
    <source>
        <dbReference type="Pfam" id="PF00144"/>
    </source>
</evidence>
<dbReference type="Gene3D" id="3.40.710.10">
    <property type="entry name" value="DD-peptidase/beta-lactamase superfamily"/>
    <property type="match status" value="1"/>
</dbReference>
<evidence type="ECO:0000313" key="3">
    <source>
        <dbReference type="Proteomes" id="UP000077339"/>
    </source>
</evidence>
<proteinExistence type="predicted"/>
<dbReference type="Proteomes" id="UP000077339">
    <property type="component" value="Unassembled WGS sequence"/>
</dbReference>
<dbReference type="EMBL" id="JFHK01000018">
    <property type="protein sequence ID" value="OAA29466.1"/>
    <property type="molecule type" value="Genomic_DNA"/>
</dbReference>
<dbReference type="InterPro" id="IPR012338">
    <property type="entry name" value="Beta-lactam/transpept-like"/>
</dbReference>
<dbReference type="InterPro" id="IPR050789">
    <property type="entry name" value="Diverse_Enzym_Activities"/>
</dbReference>
<comment type="caution">
    <text evidence="2">The sequence shown here is derived from an EMBL/GenBank/DDBJ whole genome shotgun (WGS) entry which is preliminary data.</text>
</comment>
<reference evidence="2 3" key="1">
    <citation type="submission" date="2014-02" db="EMBL/GenBank/DDBJ databases">
        <title>Kosmotoga genome sequencing.</title>
        <authorList>
            <person name="Pollo S.M."/>
            <person name="Charchuk R."/>
            <person name="Nesbo C.L."/>
        </authorList>
    </citation>
    <scope>NUCLEOTIDE SEQUENCE [LARGE SCALE GENOMIC DNA]</scope>
    <source>
        <strain evidence="2 3">S304</strain>
    </source>
</reference>
<keyword evidence="3" id="KW-1185">Reference proteome</keyword>
<dbReference type="Pfam" id="PF00144">
    <property type="entry name" value="Beta-lactamase"/>
    <property type="match status" value="1"/>
</dbReference>
<organism evidence="2 3">
    <name type="scientific">Kosmotoga arenicorallina S304</name>
    <dbReference type="NCBI Taxonomy" id="1453497"/>
    <lineage>
        <taxon>Bacteria</taxon>
        <taxon>Thermotogati</taxon>
        <taxon>Thermotogota</taxon>
        <taxon>Thermotogae</taxon>
        <taxon>Kosmotogales</taxon>
        <taxon>Kosmotogaceae</taxon>
        <taxon>Kosmotoga</taxon>
    </lineage>
</organism>
<dbReference type="PATRIC" id="fig|1453497.3.peg.395"/>
<accession>A0A176JZG8</accession>
<dbReference type="AlphaFoldDB" id="A0A176JZG8"/>
<dbReference type="SUPFAM" id="SSF56601">
    <property type="entry name" value="beta-lactamase/transpeptidase-like"/>
    <property type="match status" value="1"/>
</dbReference>
<protein>
    <recommendedName>
        <fullName evidence="1">Beta-lactamase-related domain-containing protein</fullName>
    </recommendedName>
</protein>
<evidence type="ECO:0000313" key="2">
    <source>
        <dbReference type="EMBL" id="OAA29466.1"/>
    </source>
</evidence>
<gene>
    <name evidence="2" type="ORF">AT15_01985</name>
</gene>
<dbReference type="InterPro" id="IPR001466">
    <property type="entry name" value="Beta-lactam-related"/>
</dbReference>
<sequence>MKKFAFCIVILFLTSIAFGFIPDYWPTNSWKHDDSYSFDELESYIKRIFWKELHSLIIVKDGYVVYENYFKENGSQVSPDELHALYSATKSINSLLVGIMIDKGYISSEQIKITEIFSDYVFENPSKEKEEIEIRHVPENTCGFEWNEWAYSYSDPRNIYNKFVNSPDRVQFVLNLPMAHTPGEKFVYNTGASHLITAAIQRLTGKSALELAEENLFHPLGITEVIWSKDSQGINKGAGLNMIPEDMAKIGLLVLTEGIWEGKQLVPKSWIEKSLQKMHKVSTDVFFGYHWWIYEYKDIEIISAYGYNDQRIYIVPSKSLVVVTTAAISSEFSLTLLKDYILPKFE</sequence>
<name>A0A176JZG8_9BACT</name>